<evidence type="ECO:0000313" key="1">
    <source>
        <dbReference type="EMBL" id="CZR59104.1"/>
    </source>
</evidence>
<dbReference type="OrthoDB" id="10599602at2759"/>
<dbReference type="EMBL" id="FJOG01000013">
    <property type="protein sequence ID" value="CZR59104.1"/>
    <property type="molecule type" value="Genomic_DNA"/>
</dbReference>
<proteinExistence type="predicted"/>
<gene>
    <name evidence="1" type="ORF">PAC_08996</name>
</gene>
<dbReference type="Proteomes" id="UP000184330">
    <property type="component" value="Unassembled WGS sequence"/>
</dbReference>
<name>A0A1L7X268_9HELO</name>
<dbReference type="AlphaFoldDB" id="A0A1L7X268"/>
<accession>A0A1L7X268</accession>
<sequence length="157" mass="17002">MRPARYVAAHRRHETFGLGASIGATERALLLWGNIGLIHPIIGSKGQIPSPKATRDVPARPFPSHFFMASMHEAPVFDTTHIILLENRRAYAAAHAGARAAIGLESSSATSLVARQRPAMSFPWPSESDHPMRGQKRLGIIVAEVSPHGGFGWPTVI</sequence>
<evidence type="ECO:0000313" key="2">
    <source>
        <dbReference type="Proteomes" id="UP000184330"/>
    </source>
</evidence>
<protein>
    <submittedName>
        <fullName evidence="1">Uncharacterized protein</fullName>
    </submittedName>
</protein>
<keyword evidence="2" id="KW-1185">Reference proteome</keyword>
<organism evidence="1 2">
    <name type="scientific">Phialocephala subalpina</name>
    <dbReference type="NCBI Taxonomy" id="576137"/>
    <lineage>
        <taxon>Eukaryota</taxon>
        <taxon>Fungi</taxon>
        <taxon>Dikarya</taxon>
        <taxon>Ascomycota</taxon>
        <taxon>Pezizomycotina</taxon>
        <taxon>Leotiomycetes</taxon>
        <taxon>Helotiales</taxon>
        <taxon>Mollisiaceae</taxon>
        <taxon>Phialocephala</taxon>
        <taxon>Phialocephala fortinii species complex</taxon>
    </lineage>
</organism>
<reference evidence="1 2" key="1">
    <citation type="submission" date="2016-03" db="EMBL/GenBank/DDBJ databases">
        <authorList>
            <person name="Ploux O."/>
        </authorList>
    </citation>
    <scope>NUCLEOTIDE SEQUENCE [LARGE SCALE GENOMIC DNA]</scope>
    <source>
        <strain evidence="1 2">UAMH 11012</strain>
    </source>
</reference>